<reference evidence="7" key="1">
    <citation type="submission" date="2025-08" db="UniProtKB">
        <authorList>
            <consortium name="RefSeq"/>
        </authorList>
    </citation>
    <scope>IDENTIFICATION</scope>
    <source>
        <strain evidence="7">MV-25-SWS-2005</strain>
        <tissue evidence="7">Whole body</tissue>
    </source>
</reference>
<organism evidence="6 7">
    <name type="scientific">Drosophila pseudoobscura pseudoobscura</name>
    <name type="common">Fruit fly</name>
    <dbReference type="NCBI Taxonomy" id="46245"/>
    <lineage>
        <taxon>Eukaryota</taxon>
        <taxon>Metazoa</taxon>
        <taxon>Ecdysozoa</taxon>
        <taxon>Arthropoda</taxon>
        <taxon>Hexapoda</taxon>
        <taxon>Insecta</taxon>
        <taxon>Pterygota</taxon>
        <taxon>Neoptera</taxon>
        <taxon>Endopterygota</taxon>
        <taxon>Diptera</taxon>
        <taxon>Brachycera</taxon>
        <taxon>Muscomorpha</taxon>
        <taxon>Ephydroidea</taxon>
        <taxon>Drosophilidae</taxon>
        <taxon>Drosophila</taxon>
        <taxon>Sophophora</taxon>
    </lineage>
</organism>
<dbReference type="GO" id="GO:0003725">
    <property type="term" value="F:double-stranded RNA binding"/>
    <property type="evidence" value="ECO:0007669"/>
    <property type="project" value="TreeGrafter"/>
</dbReference>
<feature type="domain" description="Helicase C-terminal" evidence="5">
    <location>
        <begin position="1"/>
        <end position="116"/>
    </location>
</feature>
<dbReference type="Pfam" id="PF07717">
    <property type="entry name" value="OB_NTP_bind"/>
    <property type="match status" value="1"/>
</dbReference>
<evidence type="ECO:0000256" key="1">
    <source>
        <dbReference type="ARBA" id="ARBA00012552"/>
    </source>
</evidence>
<dbReference type="Pfam" id="PF21010">
    <property type="entry name" value="HA2_C"/>
    <property type="match status" value="1"/>
</dbReference>
<dbReference type="PANTHER" id="PTHR18934:SF118">
    <property type="entry name" value="ATP-DEPENDENT RNA HELICASE DHX33"/>
    <property type="match status" value="1"/>
</dbReference>
<dbReference type="SMART" id="SM00847">
    <property type="entry name" value="HA2"/>
    <property type="match status" value="1"/>
</dbReference>
<sequence>MQLECFLPGPSNMRKVVLATNIAETSITIPGIRCVIDCGFVKEKFFNSVDGIDILKAVRISRAQAWQRTGRAGRDAPGVCYRTYTKSEMDSFLSSTQPEILRANPTSTVLQLLAMDIDCNNFDFLDAPLDEALISAYRSLDGLGAIEYGPISHITPLGRLMSQYPLDPKYSKLLTSASKFGCMEEILRLVSVLSSDNIFVSSNDKNELATLAHAKFHSKHGDHLTLLNVYNLFIKAEKPKVWCHDNFLNYRCLIYARNVCRQLSEISLRLGLTINSSENIESFKKCLLSGFFENVAILQKDGSYLTCSGNLKAKMHPSSVFHLKYKPKCILFTQMVQTDSNFLRQVTDVFIDWAKEVVPCLKNGIK</sequence>
<dbReference type="InterPro" id="IPR007502">
    <property type="entry name" value="Helicase-assoc_dom"/>
</dbReference>
<dbReference type="InterPro" id="IPR027417">
    <property type="entry name" value="P-loop_NTPase"/>
</dbReference>
<evidence type="ECO:0000259" key="5">
    <source>
        <dbReference type="PROSITE" id="PS51194"/>
    </source>
</evidence>
<dbReference type="GO" id="GO:0005730">
    <property type="term" value="C:nucleolus"/>
    <property type="evidence" value="ECO:0007669"/>
    <property type="project" value="TreeGrafter"/>
</dbReference>
<keyword evidence="2" id="KW-0378">Hydrolase</keyword>
<evidence type="ECO:0000256" key="2">
    <source>
        <dbReference type="ARBA" id="ARBA00022801"/>
    </source>
</evidence>
<dbReference type="RefSeq" id="XP_033236872.1">
    <property type="nucleotide sequence ID" value="XM_033380981.1"/>
</dbReference>
<dbReference type="GO" id="GO:0045943">
    <property type="term" value="P:positive regulation of transcription by RNA polymerase I"/>
    <property type="evidence" value="ECO:0007669"/>
    <property type="project" value="TreeGrafter"/>
</dbReference>
<evidence type="ECO:0000313" key="7">
    <source>
        <dbReference type="RefSeq" id="XP_033236872.1"/>
    </source>
</evidence>
<keyword evidence="6" id="KW-1185">Reference proteome</keyword>
<dbReference type="PANTHER" id="PTHR18934">
    <property type="entry name" value="ATP-DEPENDENT RNA HELICASE"/>
    <property type="match status" value="1"/>
</dbReference>
<name>A0A6I8W0L9_DROPS</name>
<dbReference type="GO" id="GO:0016787">
    <property type="term" value="F:hydrolase activity"/>
    <property type="evidence" value="ECO:0007669"/>
    <property type="project" value="UniProtKB-KW"/>
</dbReference>
<evidence type="ECO:0000256" key="4">
    <source>
        <dbReference type="ARBA" id="ARBA00047984"/>
    </source>
</evidence>
<keyword evidence="3 7" id="KW-0067">ATP-binding</keyword>
<comment type="catalytic activity">
    <reaction evidence="4">
        <text>ATP + H2O = ADP + phosphate + H(+)</text>
        <dbReference type="Rhea" id="RHEA:13065"/>
        <dbReference type="ChEBI" id="CHEBI:15377"/>
        <dbReference type="ChEBI" id="CHEBI:15378"/>
        <dbReference type="ChEBI" id="CHEBI:30616"/>
        <dbReference type="ChEBI" id="CHEBI:43474"/>
        <dbReference type="ChEBI" id="CHEBI:456216"/>
        <dbReference type="EC" id="3.6.4.13"/>
    </reaction>
</comment>
<dbReference type="Gene3D" id="3.40.50.300">
    <property type="entry name" value="P-loop containing nucleotide triphosphate hydrolases"/>
    <property type="match status" value="1"/>
</dbReference>
<dbReference type="OMA" id="SELGIIM"/>
<dbReference type="GO" id="GO:0003724">
    <property type="term" value="F:RNA helicase activity"/>
    <property type="evidence" value="ECO:0007669"/>
    <property type="project" value="UniProtKB-EC"/>
</dbReference>
<proteinExistence type="predicted"/>
<dbReference type="SUPFAM" id="SSF52540">
    <property type="entry name" value="P-loop containing nucleoside triphosphate hydrolases"/>
    <property type="match status" value="1"/>
</dbReference>
<dbReference type="AlphaFoldDB" id="A0A6I8W0L9"/>
<dbReference type="EC" id="3.6.4.13" evidence="1"/>
<dbReference type="CDD" id="cd18791">
    <property type="entry name" value="SF2_C_RHA"/>
    <property type="match status" value="1"/>
</dbReference>
<keyword evidence="3 7" id="KW-0547">Nucleotide-binding</keyword>
<evidence type="ECO:0000313" key="6">
    <source>
        <dbReference type="Proteomes" id="UP000001819"/>
    </source>
</evidence>
<dbReference type="PROSITE" id="PS51194">
    <property type="entry name" value="HELICASE_CTER"/>
    <property type="match status" value="1"/>
</dbReference>
<dbReference type="InterPro" id="IPR001650">
    <property type="entry name" value="Helicase_C-like"/>
</dbReference>
<accession>A0A6I8W0L9</accession>
<dbReference type="Bgee" id="FBgn0246928">
    <property type="expression patterns" value="Expressed in female reproductive system and 2 other cell types or tissues"/>
</dbReference>
<evidence type="ECO:0000256" key="3">
    <source>
        <dbReference type="ARBA" id="ARBA00022806"/>
    </source>
</evidence>
<keyword evidence="3 7" id="KW-0347">Helicase</keyword>
<gene>
    <name evidence="7" type="primary">ath</name>
</gene>
<dbReference type="SMART" id="SM00490">
    <property type="entry name" value="HELICc"/>
    <property type="match status" value="1"/>
</dbReference>
<protein>
    <recommendedName>
        <fullName evidence="1">RNA helicase</fullName>
        <ecNumber evidence="1">3.6.4.13</ecNumber>
    </recommendedName>
</protein>
<dbReference type="Pfam" id="PF00271">
    <property type="entry name" value="Helicase_C"/>
    <property type="match status" value="1"/>
</dbReference>
<dbReference type="ExpressionAtlas" id="A0A6I8W0L9">
    <property type="expression patterns" value="baseline"/>
</dbReference>
<dbReference type="InterPro" id="IPR011709">
    <property type="entry name" value="DEAD-box_helicase_OB_fold"/>
</dbReference>
<dbReference type="Proteomes" id="UP000001819">
    <property type="component" value="Chromosome 4"/>
</dbReference>
<dbReference type="Gene3D" id="1.20.120.1080">
    <property type="match status" value="1"/>
</dbReference>